<name>A0A1X7J2L0_9BACL</name>
<dbReference type="InterPro" id="IPR009061">
    <property type="entry name" value="DNA-bd_dom_put_sf"/>
</dbReference>
<dbReference type="Proteomes" id="UP000193834">
    <property type="component" value="Unassembled WGS sequence"/>
</dbReference>
<dbReference type="RefSeq" id="WP_085493317.1">
    <property type="nucleotide sequence ID" value="NZ_FXAZ01000001.1"/>
</dbReference>
<dbReference type="OrthoDB" id="1894615at2"/>
<dbReference type="STRING" id="1852522.SAMN06295960_1139"/>
<gene>
    <name evidence="3" type="ORF">SAMN06295960_1139</name>
</gene>
<reference evidence="3 4" key="1">
    <citation type="submission" date="2017-04" db="EMBL/GenBank/DDBJ databases">
        <authorList>
            <person name="Afonso C.L."/>
            <person name="Miller P.J."/>
            <person name="Scott M.A."/>
            <person name="Spackman E."/>
            <person name="Goraichik I."/>
            <person name="Dimitrov K.M."/>
            <person name="Suarez D.L."/>
            <person name="Swayne D.E."/>
        </authorList>
    </citation>
    <scope>NUCLEOTIDE SEQUENCE [LARGE SCALE GENOMIC DNA]</scope>
    <source>
        <strain evidence="3 4">11</strain>
    </source>
</reference>
<keyword evidence="1" id="KW-0238">DNA-binding</keyword>
<evidence type="ECO:0000256" key="1">
    <source>
        <dbReference type="ARBA" id="ARBA00023125"/>
    </source>
</evidence>
<dbReference type="PROSITE" id="PS50937">
    <property type="entry name" value="HTH_MERR_2"/>
    <property type="match status" value="1"/>
</dbReference>
<evidence type="ECO:0000259" key="2">
    <source>
        <dbReference type="PROSITE" id="PS50937"/>
    </source>
</evidence>
<protein>
    <submittedName>
        <fullName evidence="3">MerR HTH family regulatory protein</fullName>
    </submittedName>
</protein>
<proteinExistence type="predicted"/>
<feature type="domain" description="HTH merR-type" evidence="2">
    <location>
        <begin position="29"/>
        <end position="70"/>
    </location>
</feature>
<organism evidence="3 4">
    <name type="scientific">Paenibacillus aquistagni</name>
    <dbReference type="NCBI Taxonomy" id="1852522"/>
    <lineage>
        <taxon>Bacteria</taxon>
        <taxon>Bacillati</taxon>
        <taxon>Bacillota</taxon>
        <taxon>Bacilli</taxon>
        <taxon>Bacillales</taxon>
        <taxon>Paenibacillaceae</taxon>
        <taxon>Paenibacillus</taxon>
    </lineage>
</organism>
<accession>A0A1X7J2L0</accession>
<evidence type="ECO:0000313" key="4">
    <source>
        <dbReference type="Proteomes" id="UP000193834"/>
    </source>
</evidence>
<evidence type="ECO:0000313" key="3">
    <source>
        <dbReference type="EMBL" id="SMG21814.1"/>
    </source>
</evidence>
<dbReference type="EMBL" id="FXAZ01000001">
    <property type="protein sequence ID" value="SMG21814.1"/>
    <property type="molecule type" value="Genomic_DNA"/>
</dbReference>
<dbReference type="InterPro" id="IPR000551">
    <property type="entry name" value="MerR-type_HTH_dom"/>
</dbReference>
<dbReference type="Pfam" id="PF13411">
    <property type="entry name" value="MerR_1"/>
    <property type="match status" value="1"/>
</dbReference>
<dbReference type="GO" id="GO:0003677">
    <property type="term" value="F:DNA binding"/>
    <property type="evidence" value="ECO:0007669"/>
    <property type="project" value="UniProtKB-KW"/>
</dbReference>
<dbReference type="AlphaFoldDB" id="A0A1X7J2L0"/>
<dbReference type="InterPro" id="IPR047057">
    <property type="entry name" value="MerR_fam"/>
</dbReference>
<sequence length="242" mass="27856">MRDCYFYSNSDPRQQLAAGYPIAVSSTAPSEKADNGRRYYSEEDLITLEKITLLKSLSLPLEDIQQLLDKLSYKHILIAHYNHLQQQLAALETSIANTTSLINMIDLEGTISWERVSHLVQQAKTTTSSWMDYFEDDEQQLLQQILPRLNHHDKATQKYVSLLRQIEWCIEHSIAPESEEGARIANELIALSDETFKGDEELMNKFWEVRKRPSEETGLYPVSEEVLAFVERSMLCVTQQDG</sequence>
<dbReference type="GO" id="GO:0003700">
    <property type="term" value="F:DNA-binding transcription factor activity"/>
    <property type="evidence" value="ECO:0007669"/>
    <property type="project" value="InterPro"/>
</dbReference>
<dbReference type="SUPFAM" id="SSF46955">
    <property type="entry name" value="Putative DNA-binding domain"/>
    <property type="match status" value="1"/>
</dbReference>
<dbReference type="Gene3D" id="1.10.1660.10">
    <property type="match status" value="1"/>
</dbReference>
<keyword evidence="4" id="KW-1185">Reference proteome</keyword>
<dbReference type="PANTHER" id="PTHR30204:SF96">
    <property type="entry name" value="CHROMOSOME-ANCHORING PROTEIN RACA"/>
    <property type="match status" value="1"/>
</dbReference>
<dbReference type="PANTHER" id="PTHR30204">
    <property type="entry name" value="REDOX-CYCLING DRUG-SENSING TRANSCRIPTIONAL ACTIVATOR SOXR"/>
    <property type="match status" value="1"/>
</dbReference>